<dbReference type="EMBL" id="CP126981">
    <property type="protein sequence ID" value="WIM87793.1"/>
    <property type="molecule type" value="Genomic_DNA"/>
</dbReference>
<keyword evidence="2" id="KW-1185">Reference proteome</keyword>
<reference evidence="1 2" key="1">
    <citation type="journal article" date="2023" name="Microbiol. Resour. Announc.">
        <title>Complete Genome Sequence of Mycobacterium wuenschmanii, a novel Nontuberculous Mycobacterium Isolated from a captive population of Amazon Milk Frogs.</title>
        <authorList>
            <person name="Hicks J."/>
            <person name="Zeineldin M."/>
            <person name="Ward H."/>
            <person name="Wuenschmann A."/>
            <person name="Camp P."/>
            <person name="Farrell D."/>
            <person name="Lehman K."/>
            <person name="Thacker T."/>
            <person name="Cuthbert E."/>
        </authorList>
    </citation>
    <scope>NUCLEOTIDE SEQUENCE [LARGE SCALE GENOMIC DNA]</scope>
    <source>
        <strain evidence="1 2">Wuenschmanii</strain>
    </source>
</reference>
<gene>
    <name evidence="1" type="ORF">PT015_23675</name>
</gene>
<protein>
    <submittedName>
        <fullName evidence="1">Acyl-CoA carboxylase subunit epsilon</fullName>
    </submittedName>
</protein>
<name>A0ABY8VW25_9MYCO</name>
<dbReference type="RefSeq" id="WP_285187691.1">
    <property type="nucleotide sequence ID" value="NZ_CP126981.1"/>
</dbReference>
<dbReference type="Pfam" id="PF13822">
    <property type="entry name" value="ACC_epsilon"/>
    <property type="match status" value="1"/>
</dbReference>
<sequence>MTDENAAPEAEQAQAPHIQVVKGNPTDVEVAALIAVLAGASGGPGVQGEPEFSRWGMPVDKLRYAVHSWQRMSLQQRAHLRGR</sequence>
<dbReference type="InterPro" id="IPR032716">
    <property type="entry name" value="ACC_epsilon"/>
</dbReference>
<organism evidence="1 2">
    <name type="scientific">Candidatus Mycobacterium wuenschmannii</name>
    <dbReference type="NCBI Taxonomy" id="3027808"/>
    <lineage>
        <taxon>Bacteria</taxon>
        <taxon>Bacillati</taxon>
        <taxon>Actinomycetota</taxon>
        <taxon>Actinomycetes</taxon>
        <taxon>Mycobacteriales</taxon>
        <taxon>Mycobacteriaceae</taxon>
        <taxon>Mycobacterium</taxon>
    </lineage>
</organism>
<accession>A0ABY8VW25</accession>
<evidence type="ECO:0000313" key="2">
    <source>
        <dbReference type="Proteomes" id="UP001236585"/>
    </source>
</evidence>
<dbReference type="Proteomes" id="UP001236585">
    <property type="component" value="Chromosome"/>
</dbReference>
<evidence type="ECO:0000313" key="1">
    <source>
        <dbReference type="EMBL" id="WIM87793.1"/>
    </source>
</evidence>
<proteinExistence type="predicted"/>